<evidence type="ECO:0000313" key="1">
    <source>
        <dbReference type="EMBL" id="PWZ11076.1"/>
    </source>
</evidence>
<sequence>MDHTTEARGGENRTGACQPLCSEKDAPKFGGLIDEFLPGYHCSWRLSWLLTLGVLLLARGGSVLPTAWRVVASGRVVLPVYSFVSPLSVPQRSSSFLQKCRTLVGSKLIQQALAQWLVLYVM</sequence>
<dbReference type="AlphaFoldDB" id="A0A3L6DQX3"/>
<evidence type="ECO:0000313" key="2">
    <source>
        <dbReference type="Proteomes" id="UP000251960"/>
    </source>
</evidence>
<dbReference type="EMBL" id="NCVQ01000009">
    <property type="protein sequence ID" value="PWZ11076.1"/>
    <property type="molecule type" value="Genomic_DNA"/>
</dbReference>
<name>A0A3L6DQX3_MAIZE</name>
<proteinExistence type="predicted"/>
<reference evidence="1 2" key="1">
    <citation type="journal article" date="2018" name="Nat. Genet.">
        <title>Extensive intraspecific gene order and gene structural variations between Mo17 and other maize genomes.</title>
        <authorList>
            <person name="Sun S."/>
            <person name="Zhou Y."/>
            <person name="Chen J."/>
            <person name="Shi J."/>
            <person name="Zhao H."/>
            <person name="Zhao H."/>
            <person name="Song W."/>
            <person name="Zhang M."/>
            <person name="Cui Y."/>
            <person name="Dong X."/>
            <person name="Liu H."/>
            <person name="Ma X."/>
            <person name="Jiao Y."/>
            <person name="Wang B."/>
            <person name="Wei X."/>
            <person name="Stein J.C."/>
            <person name="Glaubitz J.C."/>
            <person name="Lu F."/>
            <person name="Yu G."/>
            <person name="Liang C."/>
            <person name="Fengler K."/>
            <person name="Li B."/>
            <person name="Rafalski A."/>
            <person name="Schnable P.S."/>
            <person name="Ware D.H."/>
            <person name="Buckler E.S."/>
            <person name="Lai J."/>
        </authorList>
    </citation>
    <scope>NUCLEOTIDE SEQUENCE [LARGE SCALE GENOMIC DNA]</scope>
    <source>
        <strain evidence="2">cv. Missouri 17</strain>
        <tissue evidence="1">Seedling</tissue>
    </source>
</reference>
<accession>A0A3L6DQX3</accession>
<dbReference type="Proteomes" id="UP000251960">
    <property type="component" value="Chromosome 8"/>
</dbReference>
<gene>
    <name evidence="1" type="ORF">Zm00014a_030986</name>
</gene>
<organism evidence="1 2">
    <name type="scientific">Zea mays</name>
    <name type="common">Maize</name>
    <dbReference type="NCBI Taxonomy" id="4577"/>
    <lineage>
        <taxon>Eukaryota</taxon>
        <taxon>Viridiplantae</taxon>
        <taxon>Streptophyta</taxon>
        <taxon>Embryophyta</taxon>
        <taxon>Tracheophyta</taxon>
        <taxon>Spermatophyta</taxon>
        <taxon>Magnoliopsida</taxon>
        <taxon>Liliopsida</taxon>
        <taxon>Poales</taxon>
        <taxon>Poaceae</taxon>
        <taxon>PACMAD clade</taxon>
        <taxon>Panicoideae</taxon>
        <taxon>Andropogonodae</taxon>
        <taxon>Andropogoneae</taxon>
        <taxon>Tripsacinae</taxon>
        <taxon>Zea</taxon>
    </lineage>
</organism>
<protein>
    <submittedName>
        <fullName evidence="1">Uncharacterized protein</fullName>
    </submittedName>
</protein>
<comment type="caution">
    <text evidence="1">The sequence shown here is derived from an EMBL/GenBank/DDBJ whole genome shotgun (WGS) entry which is preliminary data.</text>
</comment>